<gene>
    <name evidence="2" type="ORF">SLS56_000681</name>
</gene>
<comment type="caution">
    <text evidence="2">The sequence shown here is derived from an EMBL/GenBank/DDBJ whole genome shotgun (WGS) entry which is preliminary data.</text>
</comment>
<feature type="compositionally biased region" description="Basic and acidic residues" evidence="1">
    <location>
        <begin position="332"/>
        <end position="348"/>
    </location>
</feature>
<reference evidence="2 3" key="1">
    <citation type="submission" date="2024-02" db="EMBL/GenBank/DDBJ databases">
        <title>De novo assembly and annotation of 12 fungi associated with fruit tree decline syndrome in Ontario, Canada.</title>
        <authorList>
            <person name="Sulman M."/>
            <person name="Ellouze W."/>
            <person name="Ilyukhin E."/>
        </authorList>
    </citation>
    <scope>NUCLEOTIDE SEQUENCE [LARGE SCALE GENOMIC DNA]</scope>
    <source>
        <strain evidence="2 3">M1-105</strain>
    </source>
</reference>
<feature type="region of interest" description="Disordered" evidence="1">
    <location>
        <begin position="1"/>
        <end position="45"/>
    </location>
</feature>
<dbReference type="EMBL" id="JAJVDC020000003">
    <property type="protein sequence ID" value="KAL1637543.1"/>
    <property type="molecule type" value="Genomic_DNA"/>
</dbReference>
<organism evidence="2 3">
    <name type="scientific">Neofusicoccum ribis</name>
    <dbReference type="NCBI Taxonomy" id="45134"/>
    <lineage>
        <taxon>Eukaryota</taxon>
        <taxon>Fungi</taxon>
        <taxon>Dikarya</taxon>
        <taxon>Ascomycota</taxon>
        <taxon>Pezizomycotina</taxon>
        <taxon>Dothideomycetes</taxon>
        <taxon>Dothideomycetes incertae sedis</taxon>
        <taxon>Botryosphaeriales</taxon>
        <taxon>Botryosphaeriaceae</taxon>
        <taxon>Neofusicoccum</taxon>
    </lineage>
</organism>
<evidence type="ECO:0000313" key="2">
    <source>
        <dbReference type="EMBL" id="KAL1637543.1"/>
    </source>
</evidence>
<name>A0ABR3TD88_9PEZI</name>
<proteinExistence type="predicted"/>
<feature type="compositionally biased region" description="Acidic residues" evidence="1">
    <location>
        <begin position="321"/>
        <end position="331"/>
    </location>
</feature>
<feature type="region of interest" description="Disordered" evidence="1">
    <location>
        <begin position="321"/>
        <end position="348"/>
    </location>
</feature>
<evidence type="ECO:0000313" key="3">
    <source>
        <dbReference type="Proteomes" id="UP001521116"/>
    </source>
</evidence>
<keyword evidence="3" id="KW-1185">Reference proteome</keyword>
<sequence length="369" mass="41211">MSLFRSGWLGDTPPARTPSPDQAERQSDLTEDDHQPAPFPADSQPLQATQDTLQDAVVEQNPFQSSPLSTSIHQPWLFPLAAEIFDVAKKQNPEALDGYSLQTWYLITLPVLASMAVPVLRELVEGNLAKASLSGAVKETVDTYRHNCECRPGIYTMIIADAHGNAPSPKELLKVIKVVRMYCKQGSDADKVARSLTQRRGFTLFGLPLCFLTKPIQSSLAEIMFTVMGNGYASNGTGFNSEPTDENNDSANQIDQRIWANNTGCVYLTTPLNLNMENETIHLEIVSSRQPGDEEIPPDYLLQYLRTKLEAILQMPDESDNWPEELMESSEEVSKLDQAEQEQDMRREREIQDLVAKVDELEKALEGLL</sequence>
<dbReference type="Proteomes" id="UP001521116">
    <property type="component" value="Unassembled WGS sequence"/>
</dbReference>
<protein>
    <submittedName>
        <fullName evidence="2">Uncharacterized protein</fullName>
    </submittedName>
</protein>
<evidence type="ECO:0000256" key="1">
    <source>
        <dbReference type="SAM" id="MobiDB-lite"/>
    </source>
</evidence>
<feature type="compositionally biased region" description="Basic and acidic residues" evidence="1">
    <location>
        <begin position="22"/>
        <end position="35"/>
    </location>
</feature>
<accession>A0ABR3TD88</accession>